<evidence type="ECO:0000313" key="2">
    <source>
        <dbReference type="EMBL" id="OCT68769.1"/>
    </source>
</evidence>
<organism evidence="2 3">
    <name type="scientific">Xenopus laevis</name>
    <name type="common">African clawed frog</name>
    <dbReference type="NCBI Taxonomy" id="8355"/>
    <lineage>
        <taxon>Eukaryota</taxon>
        <taxon>Metazoa</taxon>
        <taxon>Chordata</taxon>
        <taxon>Craniata</taxon>
        <taxon>Vertebrata</taxon>
        <taxon>Euteleostomi</taxon>
        <taxon>Amphibia</taxon>
        <taxon>Batrachia</taxon>
        <taxon>Anura</taxon>
        <taxon>Pipoidea</taxon>
        <taxon>Pipidae</taxon>
        <taxon>Xenopodinae</taxon>
        <taxon>Xenopus</taxon>
        <taxon>Xenopus</taxon>
    </lineage>
</organism>
<accession>A0A974C8V5</accession>
<protein>
    <recommendedName>
        <fullName evidence="1">Reverse transcriptase domain-containing protein</fullName>
    </recommendedName>
</protein>
<dbReference type="Pfam" id="PF26215">
    <property type="entry name" value="HTH_animal"/>
    <property type="match status" value="1"/>
</dbReference>
<dbReference type="EMBL" id="CM004480">
    <property type="protein sequence ID" value="OCT68769.1"/>
    <property type="molecule type" value="Genomic_DNA"/>
</dbReference>
<reference evidence="3" key="1">
    <citation type="journal article" date="2016" name="Nature">
        <title>Genome evolution in the allotetraploid frog Xenopus laevis.</title>
        <authorList>
            <person name="Session A.M."/>
            <person name="Uno Y."/>
            <person name="Kwon T."/>
            <person name="Chapman J.A."/>
            <person name="Toyoda A."/>
            <person name="Takahashi S."/>
            <person name="Fukui A."/>
            <person name="Hikosaka A."/>
            <person name="Suzuki A."/>
            <person name="Kondo M."/>
            <person name="van Heeringen S.J."/>
            <person name="Quigley I."/>
            <person name="Heinz S."/>
            <person name="Ogino H."/>
            <person name="Ochi H."/>
            <person name="Hellsten U."/>
            <person name="Lyons J.B."/>
            <person name="Simakov O."/>
            <person name="Putnam N."/>
            <person name="Stites J."/>
            <person name="Kuroki Y."/>
            <person name="Tanaka T."/>
            <person name="Michiue T."/>
            <person name="Watanabe M."/>
            <person name="Bogdanovic O."/>
            <person name="Lister R."/>
            <person name="Georgiou G."/>
            <person name="Paranjpe S.S."/>
            <person name="van Kruijsbergen I."/>
            <person name="Shu S."/>
            <person name="Carlson J."/>
            <person name="Kinoshita T."/>
            <person name="Ohta Y."/>
            <person name="Mawaribuchi S."/>
            <person name="Jenkins J."/>
            <person name="Grimwood J."/>
            <person name="Schmutz J."/>
            <person name="Mitros T."/>
            <person name="Mozaffari S.V."/>
            <person name="Suzuki Y."/>
            <person name="Haramoto Y."/>
            <person name="Yamamoto T.S."/>
            <person name="Takagi C."/>
            <person name="Heald R."/>
            <person name="Miller K."/>
            <person name="Haudenschild C."/>
            <person name="Kitzman J."/>
            <person name="Nakayama T."/>
            <person name="Izutsu Y."/>
            <person name="Robert J."/>
            <person name="Fortriede J."/>
            <person name="Burns K."/>
            <person name="Lotay V."/>
            <person name="Karimi K."/>
            <person name="Yasuoka Y."/>
            <person name="Dichmann D.S."/>
            <person name="Flajnik M.F."/>
            <person name="Houston D.W."/>
            <person name="Shendure J."/>
            <person name="DuPasquier L."/>
            <person name="Vize P.D."/>
            <person name="Zorn A.M."/>
            <person name="Ito M."/>
            <person name="Marcotte E.M."/>
            <person name="Wallingford J.B."/>
            <person name="Ito Y."/>
            <person name="Asashima M."/>
            <person name="Ueno N."/>
            <person name="Matsuda Y."/>
            <person name="Veenstra G.J."/>
            <person name="Fujiyama A."/>
            <person name="Harland R.M."/>
            <person name="Taira M."/>
            <person name="Rokhsar D.S."/>
        </authorList>
    </citation>
    <scope>NUCLEOTIDE SEQUENCE [LARGE SCALE GENOMIC DNA]</scope>
    <source>
        <strain evidence="3">J</strain>
    </source>
</reference>
<feature type="domain" description="Reverse transcriptase" evidence="1">
    <location>
        <begin position="1"/>
        <end position="109"/>
    </location>
</feature>
<evidence type="ECO:0000259" key="1">
    <source>
        <dbReference type="PROSITE" id="PS50878"/>
    </source>
</evidence>
<gene>
    <name evidence="2" type="ORF">XELAEV_18040060mg</name>
</gene>
<name>A0A974C8V5_XENLA</name>
<evidence type="ECO:0000313" key="3">
    <source>
        <dbReference type="Proteomes" id="UP000694892"/>
    </source>
</evidence>
<dbReference type="InterPro" id="IPR000477">
    <property type="entry name" value="RT_dom"/>
</dbReference>
<dbReference type="PANTHER" id="PTHR21301:SF12">
    <property type="match status" value="1"/>
</dbReference>
<dbReference type="Proteomes" id="UP000694892">
    <property type="component" value="Chromosome 8L"/>
</dbReference>
<dbReference type="InterPro" id="IPR058912">
    <property type="entry name" value="HTH_animal"/>
</dbReference>
<dbReference type="PROSITE" id="PS50878">
    <property type="entry name" value="RT_POL"/>
    <property type="match status" value="1"/>
</dbReference>
<dbReference type="PANTHER" id="PTHR21301">
    <property type="entry name" value="REVERSE TRANSCRIPTASE"/>
    <property type="match status" value="1"/>
</dbReference>
<dbReference type="AlphaFoldDB" id="A0A974C8V5"/>
<proteinExistence type="predicted"/>
<sequence>MGSNVAPTYANLYMAFMEEMSVYENPTFQKHAILYVRHIDDLLVLWDGTLDTLTEFHTFLNNMEEALKFTYTCIGNTINFLDVQLTKVGAKLKTDLFRKETDSLLHYTSFHPKSLRDSLPLTQYTRLKRIVSNEKDFDKQAMEMTSRFIDRGYHRDVLSMNQNKLHDKNRRDLLSPTRKDTQKGGRLAFVSKYTTASRHVGNIIPRHCYILQSCHLNISSFQQVPLLAYKRGKSLKDQLVKADVGGKTTSRQLFLENPKIGHSPVYIAPNAIQL</sequence>